<evidence type="ECO:0000313" key="1">
    <source>
        <dbReference type="EMBL" id="CAG8807476.1"/>
    </source>
</evidence>
<comment type="caution">
    <text evidence="1">The sequence shown here is derived from an EMBL/GenBank/DDBJ whole genome shotgun (WGS) entry which is preliminary data.</text>
</comment>
<dbReference type="EMBL" id="CAJVQC010067735">
    <property type="protein sequence ID" value="CAG8807476.1"/>
    <property type="molecule type" value="Genomic_DNA"/>
</dbReference>
<protein>
    <submittedName>
        <fullName evidence="1">6602_t:CDS:1</fullName>
    </submittedName>
</protein>
<feature type="non-terminal residue" evidence="1">
    <location>
        <position position="1"/>
    </location>
</feature>
<proteinExistence type="predicted"/>
<reference evidence="1" key="1">
    <citation type="submission" date="2021-06" db="EMBL/GenBank/DDBJ databases">
        <authorList>
            <person name="Kallberg Y."/>
            <person name="Tangrot J."/>
            <person name="Rosling A."/>
        </authorList>
    </citation>
    <scope>NUCLEOTIDE SEQUENCE</scope>
    <source>
        <strain evidence="1">MA461A</strain>
    </source>
</reference>
<name>A0ACA9RRH0_9GLOM</name>
<sequence length="154" mass="17350">VTFLTPLNVQKNSTITINWTFSGTQNTIVELGISNDQQRIVIDNNIDLKKRNENWTVTVDAGIYRLFLYDLTSRIYTYSNSVTVSHLYDLTANTSSKTSTASQTASQTDTPNEAFTIPPLCVIIKCDNDKVLQVLLNIIFTIPYIPGVIHALYW</sequence>
<gene>
    <name evidence="1" type="ORF">RPERSI_LOCUS22399</name>
</gene>
<keyword evidence="2" id="KW-1185">Reference proteome</keyword>
<dbReference type="Proteomes" id="UP000789920">
    <property type="component" value="Unassembled WGS sequence"/>
</dbReference>
<organism evidence="1 2">
    <name type="scientific">Racocetra persica</name>
    <dbReference type="NCBI Taxonomy" id="160502"/>
    <lineage>
        <taxon>Eukaryota</taxon>
        <taxon>Fungi</taxon>
        <taxon>Fungi incertae sedis</taxon>
        <taxon>Mucoromycota</taxon>
        <taxon>Glomeromycotina</taxon>
        <taxon>Glomeromycetes</taxon>
        <taxon>Diversisporales</taxon>
        <taxon>Gigasporaceae</taxon>
        <taxon>Racocetra</taxon>
    </lineage>
</organism>
<feature type="non-terminal residue" evidence="1">
    <location>
        <position position="154"/>
    </location>
</feature>
<accession>A0ACA9RRH0</accession>
<evidence type="ECO:0000313" key="2">
    <source>
        <dbReference type="Proteomes" id="UP000789920"/>
    </source>
</evidence>